<organism evidence="4 5">
    <name type="scientific">Pythium insidiosum</name>
    <name type="common">Pythiosis disease agent</name>
    <dbReference type="NCBI Taxonomy" id="114742"/>
    <lineage>
        <taxon>Eukaryota</taxon>
        <taxon>Sar</taxon>
        <taxon>Stramenopiles</taxon>
        <taxon>Oomycota</taxon>
        <taxon>Peronosporomycetes</taxon>
        <taxon>Pythiales</taxon>
        <taxon>Pythiaceae</taxon>
        <taxon>Pythium</taxon>
    </lineage>
</organism>
<evidence type="ECO:0000313" key="5">
    <source>
        <dbReference type="Proteomes" id="UP001209570"/>
    </source>
</evidence>
<dbReference type="SUPFAM" id="SSF46689">
    <property type="entry name" value="Homeodomain-like"/>
    <property type="match status" value="1"/>
</dbReference>
<dbReference type="Pfam" id="PF03221">
    <property type="entry name" value="HTH_Tnp_Tc5"/>
    <property type="match status" value="1"/>
</dbReference>
<dbReference type="AlphaFoldDB" id="A0AAD5MC48"/>
<evidence type="ECO:0000259" key="3">
    <source>
        <dbReference type="PROSITE" id="PS51253"/>
    </source>
</evidence>
<feature type="compositionally biased region" description="Acidic residues" evidence="2">
    <location>
        <begin position="450"/>
        <end position="462"/>
    </location>
</feature>
<sequence>MAPTTRRTGRTSVKGKHRVEKKYKRRQFDYKMKLDAINYLSVHGMKATIARFFDTTDDAEKCRLRVQKWKGNREYIEAACVTPKKAARMRVHQPGVGPVLPADVEDQLCKWIDDLRHDGVPIATSLLTSHALEITSEHGFTTSQFRASKSWRTGFLKRHKLSFRSRTHQGQQTVAEADKIADEFAADVRREIAAKGIVNVLNADQTAAFFEVLPKKTLAPTGTRTVWVRCGKKEKQRATVMLTGDITGKKYVPFIVFKTQPSRSAEVDVLNQTTRHGFGRYLWRQMEPCQSEFNVQIYGNMSAWWNEDLTLRYLDFMFHDRCPTSSPIMLLLDQFSGHWTDAVEARAKSYAVVLKKIPAGLTWRSQPADVAWIKPFKDSLRRVWVQSLRVQLAEHKRLRPQTIFSLQPPSRADIVRWVRDSWDGVTERTITAGFKKCMYTEDSSWKSGTDEDESVGGENEEDVSDVVVALESHGDVVGRPLTPDMDVIDNKGAEVDEE</sequence>
<feature type="region of interest" description="Disordered" evidence="2">
    <location>
        <begin position="1"/>
        <end position="20"/>
    </location>
</feature>
<dbReference type="GO" id="GO:0005634">
    <property type="term" value="C:nucleus"/>
    <property type="evidence" value="ECO:0007669"/>
    <property type="project" value="TreeGrafter"/>
</dbReference>
<dbReference type="EMBL" id="JAKCXM010000001">
    <property type="protein sequence ID" value="KAJ0410223.1"/>
    <property type="molecule type" value="Genomic_DNA"/>
</dbReference>
<dbReference type="InterPro" id="IPR006600">
    <property type="entry name" value="HTH_CenpB_DNA-bd_dom"/>
</dbReference>
<dbReference type="PANTHER" id="PTHR19303:SF57">
    <property type="entry name" value="HTH CENPB-TYPE DOMAIN-CONTAINING PROTEIN"/>
    <property type="match status" value="1"/>
</dbReference>
<accession>A0AAD5MC48</accession>
<name>A0AAD5MC48_PYTIN</name>
<feature type="compositionally biased region" description="Basic and acidic residues" evidence="2">
    <location>
        <begin position="488"/>
        <end position="498"/>
    </location>
</feature>
<evidence type="ECO:0000256" key="2">
    <source>
        <dbReference type="SAM" id="MobiDB-lite"/>
    </source>
</evidence>
<evidence type="ECO:0000313" key="4">
    <source>
        <dbReference type="EMBL" id="KAJ0410223.1"/>
    </source>
</evidence>
<reference evidence="4" key="1">
    <citation type="submission" date="2021-12" db="EMBL/GenBank/DDBJ databases">
        <title>Prjna785345.</title>
        <authorList>
            <person name="Rujirawat T."/>
            <person name="Krajaejun T."/>
        </authorList>
    </citation>
    <scope>NUCLEOTIDE SEQUENCE</scope>
    <source>
        <strain evidence="4">Pi057C3</strain>
    </source>
</reference>
<proteinExistence type="predicted"/>
<gene>
    <name evidence="4" type="ORF">P43SY_002555</name>
</gene>
<dbReference type="InterPro" id="IPR009057">
    <property type="entry name" value="Homeodomain-like_sf"/>
</dbReference>
<dbReference type="PROSITE" id="PS51253">
    <property type="entry name" value="HTH_CENPB"/>
    <property type="match status" value="1"/>
</dbReference>
<feature type="domain" description="HTH CENPB-type" evidence="3">
    <location>
        <begin position="92"/>
        <end position="165"/>
    </location>
</feature>
<dbReference type="Pfam" id="PF03184">
    <property type="entry name" value="DDE_1"/>
    <property type="match status" value="1"/>
</dbReference>
<keyword evidence="5" id="KW-1185">Reference proteome</keyword>
<feature type="compositionally biased region" description="Basic residues" evidence="2">
    <location>
        <begin position="7"/>
        <end position="20"/>
    </location>
</feature>
<dbReference type="Proteomes" id="UP001209570">
    <property type="component" value="Unassembled WGS sequence"/>
</dbReference>
<dbReference type="InterPro" id="IPR050863">
    <property type="entry name" value="CenT-Element_Derived"/>
</dbReference>
<dbReference type="Gene3D" id="1.10.10.60">
    <property type="entry name" value="Homeodomain-like"/>
    <property type="match status" value="1"/>
</dbReference>
<feature type="region of interest" description="Disordered" evidence="2">
    <location>
        <begin position="442"/>
        <end position="462"/>
    </location>
</feature>
<evidence type="ECO:0000256" key="1">
    <source>
        <dbReference type="ARBA" id="ARBA00023125"/>
    </source>
</evidence>
<protein>
    <recommendedName>
        <fullName evidence="3">HTH CENPB-type domain-containing protein</fullName>
    </recommendedName>
</protein>
<dbReference type="InterPro" id="IPR004875">
    <property type="entry name" value="DDE_SF_endonuclease_dom"/>
</dbReference>
<dbReference type="PANTHER" id="PTHR19303">
    <property type="entry name" value="TRANSPOSON"/>
    <property type="match status" value="1"/>
</dbReference>
<comment type="caution">
    <text evidence="4">The sequence shown here is derived from an EMBL/GenBank/DDBJ whole genome shotgun (WGS) entry which is preliminary data.</text>
</comment>
<feature type="region of interest" description="Disordered" evidence="2">
    <location>
        <begin position="477"/>
        <end position="498"/>
    </location>
</feature>
<dbReference type="SMART" id="SM00674">
    <property type="entry name" value="CENPB"/>
    <property type="match status" value="1"/>
</dbReference>
<dbReference type="GO" id="GO:0003677">
    <property type="term" value="F:DNA binding"/>
    <property type="evidence" value="ECO:0007669"/>
    <property type="project" value="UniProtKB-KW"/>
</dbReference>
<keyword evidence="1" id="KW-0238">DNA-binding</keyword>